<gene>
    <name evidence="1" type="ORF">MRB53_033902</name>
</gene>
<organism evidence="1 2">
    <name type="scientific">Persea americana</name>
    <name type="common">Avocado</name>
    <dbReference type="NCBI Taxonomy" id="3435"/>
    <lineage>
        <taxon>Eukaryota</taxon>
        <taxon>Viridiplantae</taxon>
        <taxon>Streptophyta</taxon>
        <taxon>Embryophyta</taxon>
        <taxon>Tracheophyta</taxon>
        <taxon>Spermatophyta</taxon>
        <taxon>Magnoliopsida</taxon>
        <taxon>Magnoliidae</taxon>
        <taxon>Laurales</taxon>
        <taxon>Lauraceae</taxon>
        <taxon>Persea</taxon>
    </lineage>
</organism>
<evidence type="ECO:0000313" key="2">
    <source>
        <dbReference type="Proteomes" id="UP001234297"/>
    </source>
</evidence>
<accession>A0ACC2KWB7</accession>
<sequence length="928" mass="105477">MENRDLEEASSHAKRAEEMEEDEPEEEAEGEEEYDDEEGEEGLESAEFQYYLQAVGEIDPLGFPEDDASDLQQHQLFERSDYEALASKKRKSLKAGRSDESTKKSRQDDVYTDYFDKIMEHVGKRWRRRRKSGEPKKRGRRKGSKNKLSPDITKKLGDANLHYAAGRYVEAIHVLNEVVRLAPTLGDSYHMLGLIYNAIGDKIKAMNFYILAACLTPKDPYIWKLLIARSMEMGNISLVMSFLSKAISADPKDVSLRFHRASLYIDLGSYRKAADSYDQILGICPANVEARMMAAKLYQKCGQVDKAINILEDYVKEYPTEADLSVIDLLATIQMENKAHGKALQLIERARFAYCTGKELPLHLTVKAVICEAHLGNLEKAECLLKNLQMEEADDHGDLVTKVADSFMNLGHYEYALKYYFMLDGKAGSNNGFLLVKIAQCYLSLKEKAKAVPVFSKALLELEDNIDVRLTLASLLLEEGKEGEAIALLSPPKNLESTTDTSSVGPKPWWLSGKVKMHLAKIYHAKGMLEEFVDAIFSPIRETLFIETMNKKVRMKKKLPKSVLYERVKLLDDQQDCNVWCGFRPVAAPSELLKAARARKLLQKKAALKEEKKAAALAAGLDWQSDESDDEPSPKVLRKPPPLPELLKDEEHFRLIIDLCKALASLQRYWEALEVVNHVLELPHQILHIEKKEELRSLGAQIASNTTDPRHGYDYVRYLVQQHPYSLAAWNCYYKVVSRLESKLSKHAKFLHRVRVTHKDSVPPMLITGHQLSMGCQYQAAAREYLEAYKLQPENPLVNLCVGTALINLALGFRIQNKHQCVVQGFAFLHNYQRICQNSQEALYNIARAYHHVGLVTLATIYYEKVLAMCVKEYPIPKLPNENLCLPEKENPGYCNLHREAAYNLHLIYKKSGALDLARQVLKDHCNP</sequence>
<dbReference type="EMBL" id="CM056819">
    <property type="protein sequence ID" value="KAJ8625372.1"/>
    <property type="molecule type" value="Genomic_DNA"/>
</dbReference>
<evidence type="ECO:0000313" key="1">
    <source>
        <dbReference type="EMBL" id="KAJ8625372.1"/>
    </source>
</evidence>
<protein>
    <submittedName>
        <fullName evidence="1">Uncharacterized protein</fullName>
    </submittedName>
</protein>
<reference evidence="1 2" key="1">
    <citation type="journal article" date="2022" name="Hortic Res">
        <title>A haplotype resolved chromosomal level avocado genome allows analysis of novel avocado genes.</title>
        <authorList>
            <person name="Nath O."/>
            <person name="Fletcher S.J."/>
            <person name="Hayward A."/>
            <person name="Shaw L.M."/>
            <person name="Masouleh A.K."/>
            <person name="Furtado A."/>
            <person name="Henry R.J."/>
            <person name="Mitter N."/>
        </authorList>
    </citation>
    <scope>NUCLEOTIDE SEQUENCE [LARGE SCALE GENOMIC DNA]</scope>
    <source>
        <strain evidence="2">cv. Hass</strain>
    </source>
</reference>
<comment type="caution">
    <text evidence="1">The sequence shown here is derived from an EMBL/GenBank/DDBJ whole genome shotgun (WGS) entry which is preliminary data.</text>
</comment>
<name>A0ACC2KWB7_PERAE</name>
<dbReference type="Proteomes" id="UP001234297">
    <property type="component" value="Chromosome 11"/>
</dbReference>
<proteinExistence type="predicted"/>
<keyword evidence="2" id="KW-1185">Reference proteome</keyword>